<evidence type="ECO:0000256" key="3">
    <source>
        <dbReference type="ARBA" id="ARBA00022475"/>
    </source>
</evidence>
<accession>A0A840RJG1</accession>
<evidence type="ECO:0000256" key="5">
    <source>
        <dbReference type="ARBA" id="ARBA00022989"/>
    </source>
</evidence>
<organism evidence="8 9">
    <name type="scientific">Silvimonas terrae</name>
    <dbReference type="NCBI Taxonomy" id="300266"/>
    <lineage>
        <taxon>Bacteria</taxon>
        <taxon>Pseudomonadati</taxon>
        <taxon>Pseudomonadota</taxon>
        <taxon>Betaproteobacteria</taxon>
        <taxon>Neisseriales</taxon>
        <taxon>Chitinibacteraceae</taxon>
        <taxon>Silvimonas</taxon>
    </lineage>
</organism>
<dbReference type="InterPro" id="IPR051907">
    <property type="entry name" value="DoxX-like_oxidoreductase"/>
</dbReference>
<dbReference type="AlphaFoldDB" id="A0A840RJG1"/>
<evidence type="ECO:0000313" key="8">
    <source>
        <dbReference type="EMBL" id="MBB5192724.1"/>
    </source>
</evidence>
<evidence type="ECO:0000256" key="2">
    <source>
        <dbReference type="ARBA" id="ARBA00006679"/>
    </source>
</evidence>
<name>A0A840RJG1_9NEIS</name>
<keyword evidence="3" id="KW-1003">Cell membrane</keyword>
<comment type="similarity">
    <text evidence="2">Belongs to the DoxX family.</text>
</comment>
<reference evidence="8 9" key="1">
    <citation type="submission" date="2020-08" db="EMBL/GenBank/DDBJ databases">
        <title>Genomic Encyclopedia of Type Strains, Phase IV (KMG-IV): sequencing the most valuable type-strain genomes for metagenomic binning, comparative biology and taxonomic classification.</title>
        <authorList>
            <person name="Goeker M."/>
        </authorList>
    </citation>
    <scope>NUCLEOTIDE SEQUENCE [LARGE SCALE GENOMIC DNA]</scope>
    <source>
        <strain evidence="8 9">DSM 18233</strain>
    </source>
</reference>
<dbReference type="GO" id="GO:0005886">
    <property type="term" value="C:plasma membrane"/>
    <property type="evidence" value="ECO:0007669"/>
    <property type="project" value="UniProtKB-SubCell"/>
</dbReference>
<gene>
    <name evidence="8" type="ORF">HNQ50_003478</name>
</gene>
<feature type="transmembrane region" description="Helical" evidence="7">
    <location>
        <begin position="134"/>
        <end position="157"/>
    </location>
</feature>
<keyword evidence="4 7" id="KW-0812">Transmembrane</keyword>
<comment type="subcellular location">
    <subcellularLocation>
        <location evidence="1">Cell membrane</location>
        <topology evidence="1">Multi-pass membrane protein</topology>
    </subcellularLocation>
</comment>
<feature type="transmembrane region" description="Helical" evidence="7">
    <location>
        <begin position="72"/>
        <end position="93"/>
    </location>
</feature>
<sequence>MALNKKEMTGAPGNASACVYQESTMAAPLPNRDISLLAARVLLAALYLLSGFSKLTAFDGSVQYAAAHDLPFPVIGIIIAILVELPLAILLVLGWQTRLLAWVFAIYTVAAALFFHNFWAVADAAQHGNQFIHFWKNIAIAGGYLALAGAGSGRFALRPD</sequence>
<protein>
    <submittedName>
        <fullName evidence="8">Putative oxidoreductase</fullName>
    </submittedName>
</protein>
<comment type="caution">
    <text evidence="8">The sequence shown here is derived from an EMBL/GenBank/DDBJ whole genome shotgun (WGS) entry which is preliminary data.</text>
</comment>
<dbReference type="Proteomes" id="UP000543030">
    <property type="component" value="Unassembled WGS sequence"/>
</dbReference>
<dbReference type="PANTHER" id="PTHR33452:SF1">
    <property type="entry name" value="INNER MEMBRANE PROTEIN YPHA-RELATED"/>
    <property type="match status" value="1"/>
</dbReference>
<keyword evidence="9" id="KW-1185">Reference proteome</keyword>
<evidence type="ECO:0000256" key="6">
    <source>
        <dbReference type="ARBA" id="ARBA00023136"/>
    </source>
</evidence>
<evidence type="ECO:0000256" key="4">
    <source>
        <dbReference type="ARBA" id="ARBA00022692"/>
    </source>
</evidence>
<proteinExistence type="inferred from homology"/>
<dbReference type="RefSeq" id="WP_221303232.1">
    <property type="nucleotide sequence ID" value="NZ_JACHHN010000008.1"/>
</dbReference>
<dbReference type="Pfam" id="PF07681">
    <property type="entry name" value="DoxX"/>
    <property type="match status" value="1"/>
</dbReference>
<feature type="transmembrane region" description="Helical" evidence="7">
    <location>
        <begin position="100"/>
        <end position="122"/>
    </location>
</feature>
<dbReference type="InterPro" id="IPR032808">
    <property type="entry name" value="DoxX"/>
</dbReference>
<keyword evidence="5 7" id="KW-1133">Transmembrane helix</keyword>
<evidence type="ECO:0000256" key="7">
    <source>
        <dbReference type="SAM" id="Phobius"/>
    </source>
</evidence>
<dbReference type="EMBL" id="JACHHN010000008">
    <property type="protein sequence ID" value="MBB5192724.1"/>
    <property type="molecule type" value="Genomic_DNA"/>
</dbReference>
<evidence type="ECO:0000313" key="9">
    <source>
        <dbReference type="Proteomes" id="UP000543030"/>
    </source>
</evidence>
<keyword evidence="6 7" id="KW-0472">Membrane</keyword>
<dbReference type="PANTHER" id="PTHR33452">
    <property type="entry name" value="OXIDOREDUCTASE CATD-RELATED"/>
    <property type="match status" value="1"/>
</dbReference>
<evidence type="ECO:0000256" key="1">
    <source>
        <dbReference type="ARBA" id="ARBA00004651"/>
    </source>
</evidence>
<feature type="transmembrane region" description="Helical" evidence="7">
    <location>
        <begin position="34"/>
        <end position="52"/>
    </location>
</feature>